<gene>
    <name evidence="2" type="ORF">GCM10011366_00410</name>
</gene>
<accession>A0A917BC26</accession>
<reference evidence="2" key="1">
    <citation type="journal article" date="2014" name="Int. J. Syst. Evol. Microbiol.">
        <title>Complete genome sequence of Corynebacterium casei LMG S-19264T (=DSM 44701T), isolated from a smear-ripened cheese.</title>
        <authorList>
            <consortium name="US DOE Joint Genome Institute (JGI-PGF)"/>
            <person name="Walter F."/>
            <person name="Albersmeier A."/>
            <person name="Kalinowski J."/>
            <person name="Ruckert C."/>
        </authorList>
    </citation>
    <scope>NUCLEOTIDE SEQUENCE</scope>
    <source>
        <strain evidence="2">CGMCC 1.12160</strain>
    </source>
</reference>
<evidence type="ECO:0000313" key="3">
    <source>
        <dbReference type="Proteomes" id="UP000605670"/>
    </source>
</evidence>
<reference evidence="2" key="2">
    <citation type="submission" date="2020-09" db="EMBL/GenBank/DDBJ databases">
        <authorList>
            <person name="Sun Q."/>
            <person name="Zhou Y."/>
        </authorList>
    </citation>
    <scope>NUCLEOTIDE SEQUENCE</scope>
    <source>
        <strain evidence="2">CGMCC 1.12160</strain>
    </source>
</reference>
<keyword evidence="3" id="KW-1185">Reference proteome</keyword>
<dbReference type="PANTHER" id="PTHR10668:SF105">
    <property type="entry name" value="DEHYDROGENASE-RELATED"/>
    <property type="match status" value="1"/>
</dbReference>
<feature type="region of interest" description="Disordered" evidence="1">
    <location>
        <begin position="60"/>
        <end position="80"/>
    </location>
</feature>
<feature type="region of interest" description="Disordered" evidence="1">
    <location>
        <begin position="1"/>
        <end position="20"/>
    </location>
</feature>
<evidence type="ECO:0000313" key="2">
    <source>
        <dbReference type="EMBL" id="GGF36709.1"/>
    </source>
</evidence>
<dbReference type="InterPro" id="IPR036188">
    <property type="entry name" value="FAD/NAD-bd_sf"/>
</dbReference>
<dbReference type="Gene3D" id="3.50.50.60">
    <property type="entry name" value="FAD/NAD(P)-binding domain"/>
    <property type="match status" value="1"/>
</dbReference>
<dbReference type="EMBL" id="BMEM01000001">
    <property type="protein sequence ID" value="GGF36709.1"/>
    <property type="molecule type" value="Genomic_DNA"/>
</dbReference>
<dbReference type="Pfam" id="PF13450">
    <property type="entry name" value="NAD_binding_8"/>
    <property type="match status" value="1"/>
</dbReference>
<dbReference type="Proteomes" id="UP000605670">
    <property type="component" value="Unassembled WGS sequence"/>
</dbReference>
<comment type="caution">
    <text evidence="2">The sequence shown here is derived from an EMBL/GenBank/DDBJ whole genome shotgun (WGS) entry which is preliminary data.</text>
</comment>
<dbReference type="SUPFAM" id="SSF51905">
    <property type="entry name" value="FAD/NAD(P)-binding domain"/>
    <property type="match status" value="1"/>
</dbReference>
<dbReference type="PANTHER" id="PTHR10668">
    <property type="entry name" value="PHYTOENE DEHYDROGENASE"/>
    <property type="match status" value="1"/>
</dbReference>
<name>A0A917BC26_9MICO</name>
<proteinExistence type="predicted"/>
<dbReference type="AlphaFoldDB" id="A0A917BC26"/>
<dbReference type="PRINTS" id="PR00419">
    <property type="entry name" value="ADXRDTASE"/>
</dbReference>
<protein>
    <submittedName>
        <fullName evidence="2">Phytoene dehydrogenase</fullName>
    </submittedName>
</protein>
<evidence type="ECO:0000256" key="1">
    <source>
        <dbReference type="SAM" id="MobiDB-lite"/>
    </source>
</evidence>
<sequence length="583" mass="60756">MEEPVDATAVLTPGQQRVQRPDVVEVALDERDPEALEAPGPLPGAHQGDDVVTGLAELTGQDAPDEAGGSGDRITHGPMVPCGARRRFTARARGALAILGDVGSPSAVVVGAGPNGLAAAVTLARAGVAVTVLERNDTIGGGARTAEDTLPGFRHDICSAVHPSAYASPFFTRFGLRDRIPFVDPDVPYAHGLDAGRAVLAWRDLERTADGLGPDGPAWRSLFAPFVDDPELAAALLSDSPLRPPARPVGLTRLALRVLDQGTVLWDRRWQTEEAPALLTGVLAHPIQPMPGLGTAAAGLVLAALAHLEGWPLPVGGSQAIVDALAADAVAHGARTVTGHEVTSLGELEDADVAMLDVSPRALLALGGDRLPSRYAAWLRRYRYGGGAAKVDYALSGPVPWADPGLGRAGTVHLGGSRGQMAAAEAAVAHGRQPVRPYVLASQPTTFDPTRAPEGQHVLWAYTHVPAGSSLDPTETVTRRIEEFAPGFRDVVLASSARSAEDLERYNPNYVGGDIAVGSVGLPQLLARPVPSPAPWRTPLAGVYLCSSATPPGPGVHGVCGWRAALAALRHDLDVRQEPDLSP</sequence>
<organism evidence="2 3">
    <name type="scientific">Ornithinimicrobium tianjinense</name>
    <dbReference type="NCBI Taxonomy" id="1195761"/>
    <lineage>
        <taxon>Bacteria</taxon>
        <taxon>Bacillati</taxon>
        <taxon>Actinomycetota</taxon>
        <taxon>Actinomycetes</taxon>
        <taxon>Micrococcales</taxon>
        <taxon>Ornithinimicrobiaceae</taxon>
        <taxon>Ornithinimicrobium</taxon>
    </lineage>
</organism>